<dbReference type="GO" id="GO:0016150">
    <property type="term" value="F:translation release factor activity, codon nonspecific"/>
    <property type="evidence" value="ECO:0007669"/>
    <property type="project" value="TreeGrafter"/>
</dbReference>
<accession>A0AAN6X3H9</accession>
<dbReference type="PANTHER" id="PTHR11075:SF54">
    <property type="entry name" value="LARGE RIBOSOMAL SUBUNIT PROTEIN ML62"/>
    <property type="match status" value="1"/>
</dbReference>
<dbReference type="InterPro" id="IPR045853">
    <property type="entry name" value="Pep_chain_release_fac_I_sf"/>
</dbReference>
<dbReference type="GO" id="GO:0005762">
    <property type="term" value="C:mitochondrial large ribosomal subunit"/>
    <property type="evidence" value="ECO:0007669"/>
    <property type="project" value="TreeGrafter"/>
</dbReference>
<protein>
    <recommendedName>
        <fullName evidence="3">Prokaryotic-type class I peptide chain release factors domain-containing protein</fullName>
    </recommendedName>
</protein>
<name>A0AAN6X3H9_9PEZI</name>
<comment type="caution">
    <text evidence="4">The sequence shown here is derived from an EMBL/GenBank/DDBJ whole genome shotgun (WGS) entry which is preliminary data.</text>
</comment>
<evidence type="ECO:0000313" key="5">
    <source>
        <dbReference type="Proteomes" id="UP001302126"/>
    </source>
</evidence>
<reference evidence="4" key="2">
    <citation type="submission" date="2023-05" db="EMBL/GenBank/DDBJ databases">
        <authorList>
            <consortium name="Lawrence Berkeley National Laboratory"/>
            <person name="Steindorff A."/>
            <person name="Hensen N."/>
            <person name="Bonometti L."/>
            <person name="Westerberg I."/>
            <person name="Brannstrom I.O."/>
            <person name="Guillou S."/>
            <person name="Cros-Aarteil S."/>
            <person name="Calhoun S."/>
            <person name="Haridas S."/>
            <person name="Kuo A."/>
            <person name="Mondo S."/>
            <person name="Pangilinan J."/>
            <person name="Riley R."/>
            <person name="Labutti K."/>
            <person name="Andreopoulos B."/>
            <person name="Lipzen A."/>
            <person name="Chen C."/>
            <person name="Yanf M."/>
            <person name="Daum C."/>
            <person name="Ng V."/>
            <person name="Clum A."/>
            <person name="Ohm R."/>
            <person name="Martin F."/>
            <person name="Silar P."/>
            <person name="Natvig D."/>
            <person name="Lalanne C."/>
            <person name="Gautier V."/>
            <person name="Ament-Velasquez S.L."/>
            <person name="Kruys A."/>
            <person name="Hutchinson M.I."/>
            <person name="Powell A.J."/>
            <person name="Barry K."/>
            <person name="Miller A.N."/>
            <person name="Grigoriev I.V."/>
            <person name="Debuchy R."/>
            <person name="Gladieux P."/>
            <person name="Thoren M.H."/>
            <person name="Johannesson H."/>
        </authorList>
    </citation>
    <scope>NUCLEOTIDE SEQUENCE</scope>
    <source>
        <strain evidence="4">PSN309</strain>
    </source>
</reference>
<sequence>MMHRLFGGVRPLRSSALAHKWPTTGSGLLSASFPRFARHQAYDAAFDEEELSEARKWRHSFRLESLPEGNTSFSRSSGPGGQHVNKTETKATTTWQVTQLLSHLPKLLHAGVRQSKFYSKRSDCITIQAQTQRSRTANTDENRQKLFEELQTLYQTTVPNETSPDKKRKYEALKKSADEARIKAKKQLSNKKAARRGPLD</sequence>
<comment type="similarity">
    <text evidence="1">Belongs to the prokaryotic/mitochondrial release factor family.</text>
</comment>
<reference evidence="4" key="1">
    <citation type="journal article" date="2023" name="Mol. Phylogenet. Evol.">
        <title>Genome-scale phylogeny and comparative genomics of the fungal order Sordariales.</title>
        <authorList>
            <person name="Hensen N."/>
            <person name="Bonometti L."/>
            <person name="Westerberg I."/>
            <person name="Brannstrom I.O."/>
            <person name="Guillou S."/>
            <person name="Cros-Aarteil S."/>
            <person name="Calhoun S."/>
            <person name="Haridas S."/>
            <person name="Kuo A."/>
            <person name="Mondo S."/>
            <person name="Pangilinan J."/>
            <person name="Riley R."/>
            <person name="LaButti K."/>
            <person name="Andreopoulos B."/>
            <person name="Lipzen A."/>
            <person name="Chen C."/>
            <person name="Yan M."/>
            <person name="Daum C."/>
            <person name="Ng V."/>
            <person name="Clum A."/>
            <person name="Steindorff A."/>
            <person name="Ohm R.A."/>
            <person name="Martin F."/>
            <person name="Silar P."/>
            <person name="Natvig D.O."/>
            <person name="Lalanne C."/>
            <person name="Gautier V."/>
            <person name="Ament-Velasquez S.L."/>
            <person name="Kruys A."/>
            <person name="Hutchinson M.I."/>
            <person name="Powell A.J."/>
            <person name="Barry K."/>
            <person name="Miller A.N."/>
            <person name="Grigoriev I.V."/>
            <person name="Debuchy R."/>
            <person name="Gladieux P."/>
            <person name="Hiltunen Thoren M."/>
            <person name="Johannesson H."/>
        </authorList>
    </citation>
    <scope>NUCLEOTIDE SEQUENCE</scope>
    <source>
        <strain evidence="4">PSN309</strain>
    </source>
</reference>
<dbReference type="Proteomes" id="UP001302126">
    <property type="component" value="Unassembled WGS sequence"/>
</dbReference>
<gene>
    <name evidence="4" type="ORF">QBC35DRAFT_243259</name>
</gene>
<keyword evidence="5" id="KW-1185">Reference proteome</keyword>
<feature type="compositionally biased region" description="Basic residues" evidence="2">
    <location>
        <begin position="183"/>
        <end position="200"/>
    </location>
</feature>
<organism evidence="4 5">
    <name type="scientific">Podospora australis</name>
    <dbReference type="NCBI Taxonomy" id="1536484"/>
    <lineage>
        <taxon>Eukaryota</taxon>
        <taxon>Fungi</taxon>
        <taxon>Dikarya</taxon>
        <taxon>Ascomycota</taxon>
        <taxon>Pezizomycotina</taxon>
        <taxon>Sordariomycetes</taxon>
        <taxon>Sordariomycetidae</taxon>
        <taxon>Sordariales</taxon>
        <taxon>Podosporaceae</taxon>
        <taxon>Podospora</taxon>
    </lineage>
</organism>
<feature type="domain" description="Prokaryotic-type class I peptide chain release factors" evidence="3">
    <location>
        <begin position="71"/>
        <end position="193"/>
    </location>
</feature>
<dbReference type="InterPro" id="IPR000352">
    <property type="entry name" value="Pep_chain_release_fac_I"/>
</dbReference>
<dbReference type="Gene3D" id="3.30.160.20">
    <property type="match status" value="1"/>
</dbReference>
<dbReference type="Pfam" id="PF00472">
    <property type="entry name" value="RF-1"/>
    <property type="match status" value="1"/>
</dbReference>
<dbReference type="GO" id="GO:0070126">
    <property type="term" value="P:mitochondrial translational termination"/>
    <property type="evidence" value="ECO:0007669"/>
    <property type="project" value="TreeGrafter"/>
</dbReference>
<evidence type="ECO:0000256" key="1">
    <source>
        <dbReference type="ARBA" id="ARBA00010835"/>
    </source>
</evidence>
<evidence type="ECO:0000259" key="3">
    <source>
        <dbReference type="Pfam" id="PF00472"/>
    </source>
</evidence>
<proteinExistence type="inferred from homology"/>
<dbReference type="EMBL" id="MU864355">
    <property type="protein sequence ID" value="KAK4192200.1"/>
    <property type="molecule type" value="Genomic_DNA"/>
</dbReference>
<dbReference type="AlphaFoldDB" id="A0AAN6X3H9"/>
<evidence type="ECO:0000313" key="4">
    <source>
        <dbReference type="EMBL" id="KAK4192200.1"/>
    </source>
</evidence>
<evidence type="ECO:0000256" key="2">
    <source>
        <dbReference type="SAM" id="MobiDB-lite"/>
    </source>
</evidence>
<dbReference type="SUPFAM" id="SSF75620">
    <property type="entry name" value="Release factor"/>
    <property type="match status" value="1"/>
</dbReference>
<dbReference type="PANTHER" id="PTHR11075">
    <property type="entry name" value="PEPTIDE CHAIN RELEASE FACTOR"/>
    <property type="match status" value="1"/>
</dbReference>
<dbReference type="GO" id="GO:0004045">
    <property type="term" value="F:peptidyl-tRNA hydrolase activity"/>
    <property type="evidence" value="ECO:0007669"/>
    <property type="project" value="TreeGrafter"/>
</dbReference>
<feature type="region of interest" description="Disordered" evidence="2">
    <location>
        <begin position="174"/>
        <end position="200"/>
    </location>
</feature>
<dbReference type="InterPro" id="IPR052104">
    <property type="entry name" value="Mito_Release_Factor_mL62"/>
</dbReference>